<gene>
    <name evidence="13" type="ORF">KGMB01110_14580</name>
</gene>
<evidence type="ECO:0000313" key="13">
    <source>
        <dbReference type="EMBL" id="GCA67022.1"/>
    </source>
</evidence>
<keyword evidence="6 11" id="KW-1133">Transmembrane helix</keyword>
<dbReference type="GO" id="GO:0051205">
    <property type="term" value="P:protein insertion into membrane"/>
    <property type="evidence" value="ECO:0007669"/>
    <property type="project" value="TreeGrafter"/>
</dbReference>
<dbReference type="AlphaFoldDB" id="A0A391PJW1"/>
<feature type="compositionally biased region" description="Basic and acidic residues" evidence="10">
    <location>
        <begin position="427"/>
        <end position="438"/>
    </location>
</feature>
<reference evidence="14" key="1">
    <citation type="submission" date="2018-09" db="EMBL/GenBank/DDBJ databases">
        <title>Draft Genome Sequence of Mediterraneibacter sp. KCTC 15684.</title>
        <authorList>
            <person name="Kim J.S."/>
            <person name="Han K.I."/>
            <person name="Suh M.K."/>
            <person name="Lee K.C."/>
            <person name="Eom M.K."/>
            <person name="Lee J.H."/>
            <person name="Park S.H."/>
            <person name="Kang S.W."/>
            <person name="Park J.E."/>
            <person name="Oh B.S."/>
            <person name="Yu S.Y."/>
            <person name="Choi S.H."/>
            <person name="Lee D.H."/>
            <person name="Yoon H."/>
            <person name="Kim B."/>
            <person name="Yang S.J."/>
            <person name="Lee J.S."/>
        </authorList>
    </citation>
    <scope>NUCLEOTIDE SEQUENCE [LARGE SCALE GENOMIC DNA]</scope>
    <source>
        <strain evidence="14">KCTC 15684</strain>
    </source>
</reference>
<evidence type="ECO:0000256" key="9">
    <source>
        <dbReference type="RuleBase" id="RU003945"/>
    </source>
</evidence>
<feature type="region of interest" description="Disordered" evidence="10">
    <location>
        <begin position="410"/>
        <end position="438"/>
    </location>
</feature>
<name>A0A391PJW1_9FIRM</name>
<evidence type="ECO:0000256" key="4">
    <source>
        <dbReference type="ARBA" id="ARBA00022692"/>
    </source>
</evidence>
<dbReference type="GO" id="GO:0032977">
    <property type="term" value="F:membrane insertase activity"/>
    <property type="evidence" value="ECO:0007669"/>
    <property type="project" value="InterPro"/>
</dbReference>
<keyword evidence="3" id="KW-1003">Cell membrane</keyword>
<evidence type="ECO:0000256" key="8">
    <source>
        <dbReference type="ARBA" id="ARBA00023186"/>
    </source>
</evidence>
<sequence length="438" mass="48756">MYGILGAAGYGNWPIIKQIAWLLGQIMNLIFNFLDKVFGIQNIGLCIIIFTVIVYTLMIPLTIKQQKFSKMSAVMNPEIQKLQKKYAGKRDQASQMKMQEEMNLIYEKYGTSPTGGCLPMLIQFPMLFALYPVIQNIPKYVTGVRNVYMPIVNEIMATDGFQKIMESIGKAKPVLMSPDTYNYGDANILVQVLYKFQDATWATLQDKMPVLSDSISQTMANIGHMNNFLGINIGEAPWTMLTSSLSAGKIAGVIAAIIIPVVAAGAQFISVKLQPTAATTNNNSNDPMAASMKSMTYMMPMMSLFFCFTLPAGLGIYWCASAIVRCIQQVGINKYLKKYSPEDIAKQNQDKIAKKREKNGTDAKELNRMATTNTRHVDKRNVNVSKKDEEKIEQATSYIKDAKPGSLASKAALVSRYNNSQSAPKAKKQEEKKESEEK</sequence>
<feature type="domain" description="Membrane insertase YidC/Oxa/ALB C-terminal" evidence="12">
    <location>
        <begin position="44"/>
        <end position="334"/>
    </location>
</feature>
<accession>A0A391PJW1</accession>
<organism evidence="13 14">
    <name type="scientific">Mediterraneibacter butyricigenes</name>
    <dbReference type="NCBI Taxonomy" id="2316025"/>
    <lineage>
        <taxon>Bacteria</taxon>
        <taxon>Bacillati</taxon>
        <taxon>Bacillota</taxon>
        <taxon>Clostridia</taxon>
        <taxon>Lachnospirales</taxon>
        <taxon>Lachnospiraceae</taxon>
        <taxon>Mediterraneibacter</taxon>
    </lineage>
</organism>
<keyword evidence="4 9" id="KW-0812">Transmembrane</keyword>
<keyword evidence="8" id="KW-0143">Chaperone</keyword>
<comment type="caution">
    <text evidence="13">The sequence shown here is derived from an EMBL/GenBank/DDBJ whole genome shotgun (WGS) entry which is preliminary data.</text>
</comment>
<dbReference type="RefSeq" id="WP_119297946.1">
    <property type="nucleotide sequence ID" value="NZ_BHGK01000001.1"/>
</dbReference>
<dbReference type="InterPro" id="IPR001708">
    <property type="entry name" value="YidC/ALB3/OXA1/COX18"/>
</dbReference>
<comment type="subcellular location">
    <subcellularLocation>
        <location evidence="1">Cell membrane</location>
        <topology evidence="1">Multi-pass membrane protein</topology>
    </subcellularLocation>
    <subcellularLocation>
        <location evidence="9">Membrane</location>
        <topology evidence="9">Multi-pass membrane protein</topology>
    </subcellularLocation>
</comment>
<evidence type="ECO:0000256" key="2">
    <source>
        <dbReference type="ARBA" id="ARBA00022448"/>
    </source>
</evidence>
<dbReference type="Proteomes" id="UP000265643">
    <property type="component" value="Unassembled WGS sequence"/>
</dbReference>
<dbReference type="EMBL" id="BHGK01000001">
    <property type="protein sequence ID" value="GCA67022.1"/>
    <property type="molecule type" value="Genomic_DNA"/>
</dbReference>
<feature type="transmembrane region" description="Helical" evidence="11">
    <location>
        <begin position="38"/>
        <end position="61"/>
    </location>
</feature>
<evidence type="ECO:0000256" key="5">
    <source>
        <dbReference type="ARBA" id="ARBA00022927"/>
    </source>
</evidence>
<feature type="transmembrane region" description="Helical" evidence="11">
    <location>
        <begin position="297"/>
        <end position="320"/>
    </location>
</feature>
<evidence type="ECO:0000256" key="3">
    <source>
        <dbReference type="ARBA" id="ARBA00022475"/>
    </source>
</evidence>
<evidence type="ECO:0000256" key="6">
    <source>
        <dbReference type="ARBA" id="ARBA00022989"/>
    </source>
</evidence>
<feature type="region of interest" description="Disordered" evidence="10">
    <location>
        <begin position="369"/>
        <end position="390"/>
    </location>
</feature>
<evidence type="ECO:0000313" key="14">
    <source>
        <dbReference type="Proteomes" id="UP000265643"/>
    </source>
</evidence>
<keyword evidence="2" id="KW-0813">Transport</keyword>
<dbReference type="GO" id="GO:0015031">
    <property type="term" value="P:protein transport"/>
    <property type="evidence" value="ECO:0007669"/>
    <property type="project" value="UniProtKB-KW"/>
</dbReference>
<evidence type="ECO:0000256" key="1">
    <source>
        <dbReference type="ARBA" id="ARBA00004651"/>
    </source>
</evidence>
<evidence type="ECO:0000256" key="11">
    <source>
        <dbReference type="SAM" id="Phobius"/>
    </source>
</evidence>
<evidence type="ECO:0000256" key="7">
    <source>
        <dbReference type="ARBA" id="ARBA00023136"/>
    </source>
</evidence>
<dbReference type="GO" id="GO:0005886">
    <property type="term" value="C:plasma membrane"/>
    <property type="evidence" value="ECO:0007669"/>
    <property type="project" value="UniProtKB-SubCell"/>
</dbReference>
<feature type="transmembrane region" description="Helical" evidence="11">
    <location>
        <begin position="250"/>
        <end position="269"/>
    </location>
</feature>
<keyword evidence="5" id="KW-0653">Protein transport</keyword>
<comment type="similarity">
    <text evidence="9">Belongs to the OXA1/ALB3/YidC family.</text>
</comment>
<evidence type="ECO:0000259" key="12">
    <source>
        <dbReference type="Pfam" id="PF02096"/>
    </source>
</evidence>
<dbReference type="InterPro" id="IPR047196">
    <property type="entry name" value="YidC_ALB_C"/>
</dbReference>
<keyword evidence="7 11" id="KW-0472">Membrane</keyword>
<dbReference type="NCBIfam" id="TIGR03592">
    <property type="entry name" value="yidC_oxa1_cterm"/>
    <property type="match status" value="1"/>
</dbReference>
<proteinExistence type="inferred from homology"/>
<dbReference type="CDD" id="cd20070">
    <property type="entry name" value="5TM_YidC_Alb3"/>
    <property type="match status" value="1"/>
</dbReference>
<dbReference type="Pfam" id="PF02096">
    <property type="entry name" value="60KD_IMP"/>
    <property type="match status" value="1"/>
</dbReference>
<keyword evidence="14" id="KW-1185">Reference proteome</keyword>
<dbReference type="PANTHER" id="PTHR12428">
    <property type="entry name" value="OXA1"/>
    <property type="match status" value="1"/>
</dbReference>
<dbReference type="InterPro" id="IPR028055">
    <property type="entry name" value="YidC/Oxa/ALB_C"/>
</dbReference>
<protein>
    <recommendedName>
        <fullName evidence="12">Membrane insertase YidC/Oxa/ALB C-terminal domain-containing protein</fullName>
    </recommendedName>
</protein>
<feature type="compositionally biased region" description="Basic and acidic residues" evidence="10">
    <location>
        <begin position="375"/>
        <end position="390"/>
    </location>
</feature>
<evidence type="ECO:0000256" key="10">
    <source>
        <dbReference type="SAM" id="MobiDB-lite"/>
    </source>
</evidence>
<dbReference type="PANTHER" id="PTHR12428:SF65">
    <property type="entry name" value="CYTOCHROME C OXIDASE ASSEMBLY PROTEIN COX18, MITOCHONDRIAL"/>
    <property type="match status" value="1"/>
</dbReference>